<comment type="subcellular location">
    <subcellularLocation>
        <location evidence="2">Cell membrane</location>
        <topology evidence="2">Multi-pass membrane protein</topology>
    </subcellularLocation>
</comment>
<name>A0A1V8RJQ9_9HYPH</name>
<dbReference type="Pfam" id="PF01292">
    <property type="entry name" value="Ni_hydr_CYTB"/>
    <property type="match status" value="1"/>
</dbReference>
<evidence type="ECO:0000256" key="12">
    <source>
        <dbReference type="ARBA" id="ARBA00037975"/>
    </source>
</evidence>
<dbReference type="GO" id="GO:0046872">
    <property type="term" value="F:metal ion binding"/>
    <property type="evidence" value="ECO:0007669"/>
    <property type="project" value="UniProtKB-KW"/>
</dbReference>
<sequence>MNVPTLPRWIRPVPGQYTSLQKALHWLVVAILTVQLTTSSAIERSHTAHHQGVEPDPLDLLLHEVHTFGGLAVFCIVALRILLRIIGGASSDSTDGARLLRIAATANHVLLYGVLLALPITGVAARYLDFLYYGPIHVALTRLLLVLVLLHMAAALWHLLIRRDDVVGRMLPFSSRSDRSTG</sequence>
<comment type="cofactor">
    <cofactor evidence="1">
        <name>heme b</name>
        <dbReference type="ChEBI" id="CHEBI:60344"/>
    </cofactor>
</comment>
<feature type="transmembrane region" description="Helical" evidence="13">
    <location>
        <begin position="109"/>
        <end position="128"/>
    </location>
</feature>
<dbReference type="Proteomes" id="UP000191905">
    <property type="component" value="Unassembled WGS sequence"/>
</dbReference>
<evidence type="ECO:0000256" key="5">
    <source>
        <dbReference type="ARBA" id="ARBA00022617"/>
    </source>
</evidence>
<gene>
    <name evidence="15" type="ORF">BFN67_09160</name>
</gene>
<dbReference type="GO" id="GO:0022904">
    <property type="term" value="P:respiratory electron transport chain"/>
    <property type="evidence" value="ECO:0007669"/>
    <property type="project" value="InterPro"/>
</dbReference>
<dbReference type="SUPFAM" id="SSF81342">
    <property type="entry name" value="Transmembrane di-heme cytochromes"/>
    <property type="match status" value="1"/>
</dbReference>
<organism evidence="15 16">
    <name type="scientific">Manganibacter manganicus</name>
    <dbReference type="NCBI Taxonomy" id="1873176"/>
    <lineage>
        <taxon>Bacteria</taxon>
        <taxon>Pseudomonadati</taxon>
        <taxon>Pseudomonadota</taxon>
        <taxon>Alphaproteobacteria</taxon>
        <taxon>Hyphomicrobiales</taxon>
        <taxon>Phyllobacteriaceae</taxon>
        <taxon>Manganibacter</taxon>
    </lineage>
</organism>
<evidence type="ECO:0000313" key="16">
    <source>
        <dbReference type="Proteomes" id="UP000191905"/>
    </source>
</evidence>
<comment type="similarity">
    <text evidence="12">Belongs to the cytochrome b561 family.</text>
</comment>
<dbReference type="EMBL" id="MDET01000059">
    <property type="protein sequence ID" value="OQM73445.1"/>
    <property type="molecule type" value="Genomic_DNA"/>
</dbReference>
<comment type="caution">
    <text evidence="15">The sequence shown here is derived from an EMBL/GenBank/DDBJ whole genome shotgun (WGS) entry which is preliminary data.</text>
</comment>
<dbReference type="RefSeq" id="WP_080921761.1">
    <property type="nucleotide sequence ID" value="NZ_MDET01000059.1"/>
</dbReference>
<evidence type="ECO:0000256" key="4">
    <source>
        <dbReference type="ARBA" id="ARBA00022475"/>
    </source>
</evidence>
<dbReference type="AlphaFoldDB" id="A0A1V8RJQ9"/>
<keyword evidence="10" id="KW-0408">Iron</keyword>
<feature type="transmembrane region" description="Helical" evidence="13">
    <location>
        <begin position="65"/>
        <end position="83"/>
    </location>
</feature>
<evidence type="ECO:0000259" key="14">
    <source>
        <dbReference type="Pfam" id="PF01292"/>
    </source>
</evidence>
<proteinExistence type="inferred from homology"/>
<keyword evidence="6 13" id="KW-0812">Transmembrane</keyword>
<reference evidence="15 16" key="1">
    <citation type="journal article" date="2016" name="Int. J. Syst. Evol. Microbiol.">
        <title>Pseudaminobacter manganicus sp. nov., isolated from sludge of a manganese mine.</title>
        <authorList>
            <person name="Li J."/>
            <person name="Huang J."/>
            <person name="Liao S."/>
            <person name="Wang G."/>
        </authorList>
    </citation>
    <scope>NUCLEOTIDE SEQUENCE [LARGE SCALE GENOMIC DNA]</scope>
    <source>
        <strain evidence="15 16">JH-7</strain>
    </source>
</reference>
<evidence type="ECO:0000256" key="7">
    <source>
        <dbReference type="ARBA" id="ARBA00022723"/>
    </source>
</evidence>
<dbReference type="PANTHER" id="PTHR30529">
    <property type="entry name" value="CYTOCHROME B561"/>
    <property type="match status" value="1"/>
</dbReference>
<dbReference type="GO" id="GO:0009055">
    <property type="term" value="F:electron transfer activity"/>
    <property type="evidence" value="ECO:0007669"/>
    <property type="project" value="InterPro"/>
</dbReference>
<keyword evidence="4" id="KW-1003">Cell membrane</keyword>
<keyword evidence="7" id="KW-0479">Metal-binding</keyword>
<evidence type="ECO:0000256" key="9">
    <source>
        <dbReference type="ARBA" id="ARBA00022989"/>
    </source>
</evidence>
<protein>
    <recommendedName>
        <fullName evidence="14">Cytochrome b561 bacterial/Ni-hydrogenase domain-containing protein</fullName>
    </recommendedName>
</protein>
<evidence type="ECO:0000256" key="8">
    <source>
        <dbReference type="ARBA" id="ARBA00022982"/>
    </source>
</evidence>
<keyword evidence="5" id="KW-0349">Heme</keyword>
<keyword evidence="16" id="KW-1185">Reference proteome</keyword>
<keyword evidence="9 13" id="KW-1133">Transmembrane helix</keyword>
<keyword evidence="11 13" id="KW-0472">Membrane</keyword>
<evidence type="ECO:0000256" key="3">
    <source>
        <dbReference type="ARBA" id="ARBA00022448"/>
    </source>
</evidence>
<feature type="transmembrane region" description="Helical" evidence="13">
    <location>
        <begin position="140"/>
        <end position="161"/>
    </location>
</feature>
<dbReference type="GO" id="GO:0020037">
    <property type="term" value="F:heme binding"/>
    <property type="evidence" value="ECO:0007669"/>
    <property type="project" value="TreeGrafter"/>
</dbReference>
<dbReference type="InterPro" id="IPR052168">
    <property type="entry name" value="Cytochrome_b561_oxidase"/>
</dbReference>
<dbReference type="OrthoDB" id="8156287at2"/>
<dbReference type="GO" id="GO:0005886">
    <property type="term" value="C:plasma membrane"/>
    <property type="evidence" value="ECO:0007669"/>
    <property type="project" value="UniProtKB-SubCell"/>
</dbReference>
<evidence type="ECO:0000256" key="10">
    <source>
        <dbReference type="ARBA" id="ARBA00023004"/>
    </source>
</evidence>
<evidence type="ECO:0000256" key="1">
    <source>
        <dbReference type="ARBA" id="ARBA00001970"/>
    </source>
</evidence>
<evidence type="ECO:0000313" key="15">
    <source>
        <dbReference type="EMBL" id="OQM73445.1"/>
    </source>
</evidence>
<evidence type="ECO:0000256" key="13">
    <source>
        <dbReference type="SAM" id="Phobius"/>
    </source>
</evidence>
<evidence type="ECO:0000256" key="6">
    <source>
        <dbReference type="ARBA" id="ARBA00022692"/>
    </source>
</evidence>
<evidence type="ECO:0000256" key="2">
    <source>
        <dbReference type="ARBA" id="ARBA00004651"/>
    </source>
</evidence>
<accession>A0A1V8RJQ9</accession>
<keyword evidence="3" id="KW-0813">Transport</keyword>
<dbReference type="PANTHER" id="PTHR30529:SF1">
    <property type="entry name" value="CYTOCHROME B561 HOMOLOG 2"/>
    <property type="match status" value="1"/>
</dbReference>
<dbReference type="InterPro" id="IPR016174">
    <property type="entry name" value="Di-haem_cyt_TM"/>
</dbReference>
<feature type="domain" description="Cytochrome b561 bacterial/Ni-hydrogenase" evidence="14">
    <location>
        <begin position="17"/>
        <end position="172"/>
    </location>
</feature>
<evidence type="ECO:0000256" key="11">
    <source>
        <dbReference type="ARBA" id="ARBA00023136"/>
    </source>
</evidence>
<keyword evidence="8" id="KW-0249">Electron transport</keyword>
<dbReference type="InterPro" id="IPR011577">
    <property type="entry name" value="Cyt_b561_bac/Ni-Hgenase"/>
</dbReference>